<proteinExistence type="predicted"/>
<reference evidence="11 12" key="1">
    <citation type="journal article" date="2016" name="Genome Biol. Evol.">
        <title>Gene Family Evolution Reflects Adaptation to Soil Environmental Stressors in the Genome of the Collembolan Orchesella cincta.</title>
        <authorList>
            <person name="Faddeeva-Vakhrusheva A."/>
            <person name="Derks M.F."/>
            <person name="Anvar S.Y."/>
            <person name="Agamennone V."/>
            <person name="Suring W."/>
            <person name="Smit S."/>
            <person name="van Straalen N.M."/>
            <person name="Roelofs D."/>
        </authorList>
    </citation>
    <scope>NUCLEOTIDE SEQUENCE [LARGE SCALE GENOMIC DNA]</scope>
    <source>
        <tissue evidence="11">Mixed pool</tissue>
    </source>
</reference>
<evidence type="ECO:0000256" key="8">
    <source>
        <dbReference type="PROSITE-ProRule" id="PRU00042"/>
    </source>
</evidence>
<feature type="domain" description="C2H2-type" evidence="10">
    <location>
        <begin position="524"/>
        <end position="557"/>
    </location>
</feature>
<dbReference type="EMBL" id="LJIJ01000021">
    <property type="protein sequence ID" value="ODN05536.1"/>
    <property type="molecule type" value="Genomic_DNA"/>
</dbReference>
<evidence type="ECO:0000313" key="11">
    <source>
        <dbReference type="EMBL" id="ODN05536.1"/>
    </source>
</evidence>
<gene>
    <name evidence="11" type="ORF">Ocin01_01157</name>
</gene>
<evidence type="ECO:0000256" key="5">
    <source>
        <dbReference type="ARBA" id="ARBA00022833"/>
    </source>
</evidence>
<keyword evidence="3" id="KW-0677">Repeat</keyword>
<dbReference type="SUPFAM" id="SSF57667">
    <property type="entry name" value="beta-beta-alpha zinc fingers"/>
    <property type="match status" value="1"/>
</dbReference>
<name>A0A1D2NKP8_ORCCI</name>
<evidence type="ECO:0000256" key="4">
    <source>
        <dbReference type="ARBA" id="ARBA00022771"/>
    </source>
</evidence>
<dbReference type="PANTHER" id="PTHR24376:SF243">
    <property type="entry name" value="C2H2-TYPE DOMAIN-CONTAINING PROTEIN"/>
    <property type="match status" value="1"/>
</dbReference>
<evidence type="ECO:0000256" key="6">
    <source>
        <dbReference type="ARBA" id="ARBA00023125"/>
    </source>
</evidence>
<feature type="region of interest" description="Disordered" evidence="9">
    <location>
        <begin position="347"/>
        <end position="390"/>
    </location>
</feature>
<keyword evidence="7" id="KW-0539">Nucleus</keyword>
<evidence type="ECO:0000313" key="12">
    <source>
        <dbReference type="Proteomes" id="UP000094527"/>
    </source>
</evidence>
<dbReference type="GO" id="GO:0000978">
    <property type="term" value="F:RNA polymerase II cis-regulatory region sequence-specific DNA binding"/>
    <property type="evidence" value="ECO:0007669"/>
    <property type="project" value="TreeGrafter"/>
</dbReference>
<protein>
    <submittedName>
        <fullName evidence="11">Putative zinc finger protein</fullName>
    </submittedName>
</protein>
<evidence type="ECO:0000256" key="1">
    <source>
        <dbReference type="ARBA" id="ARBA00004123"/>
    </source>
</evidence>
<feature type="compositionally biased region" description="Polar residues" evidence="9">
    <location>
        <begin position="347"/>
        <end position="386"/>
    </location>
</feature>
<dbReference type="InterPro" id="IPR036236">
    <property type="entry name" value="Znf_C2H2_sf"/>
</dbReference>
<dbReference type="FunFam" id="3.30.160.60:FF:000446">
    <property type="entry name" value="Zinc finger protein"/>
    <property type="match status" value="1"/>
</dbReference>
<accession>A0A1D2NKP8</accession>
<organism evidence="11 12">
    <name type="scientific">Orchesella cincta</name>
    <name type="common">Springtail</name>
    <name type="synonym">Podura cincta</name>
    <dbReference type="NCBI Taxonomy" id="48709"/>
    <lineage>
        <taxon>Eukaryota</taxon>
        <taxon>Metazoa</taxon>
        <taxon>Ecdysozoa</taxon>
        <taxon>Arthropoda</taxon>
        <taxon>Hexapoda</taxon>
        <taxon>Collembola</taxon>
        <taxon>Entomobryomorpha</taxon>
        <taxon>Entomobryoidea</taxon>
        <taxon>Orchesellidae</taxon>
        <taxon>Orchesellinae</taxon>
        <taxon>Orchesella</taxon>
    </lineage>
</organism>
<dbReference type="PROSITE" id="PS00028">
    <property type="entry name" value="ZINC_FINGER_C2H2_1"/>
    <property type="match status" value="1"/>
</dbReference>
<feature type="domain" description="C2H2-type" evidence="10">
    <location>
        <begin position="497"/>
        <end position="524"/>
    </location>
</feature>
<sequence>MNRQRRIEAIARRRAIIDNHLQMLASSNEARIPNIIRSRTPKSQQVRPRYNHSLQLLRQFETVQVDSVSQQTFAAANNNGREEEFALNTPEEPQVQENGGLFSQQPVASNEDEGQVYMALVSDDNNTFNTGMDSFMGQNQDNELVPVPFELRDEVMKMLAASASNEQFANSLQTFKTEDGTVMVVLDGNDMYKQMESLVDAGSSNVENGYAEATVSPQPEVMVPEPIKTENTNEDVIMPSADGEQTYVIVQDAHGGHILIPSSAYRQANADEENIVELIAAEGAHIEQLMAKSNNSVVTKTVTSQIKKPQQLLKRPAASVTKVSSTSSLPKTKIVSRHIQQRLRNTSFTNSGSIGNSKSDIVSNGQRTSSTKVSQYSTVTSESKPTTPWPIVKEEKPRPFRFELPELEDSLDCNFLSVPVPIQIGNIRSITEKKGVSHEKKFVPPAVNSTKKIELEQSAKNVEDKMLETCEVCQAEFRCRKTLVDHIESVHQELRLFKCDQCDQQFSFESSLINHTRIHQQKKYQCGRCNKLFQAETTVLSHQKYCGSEILNSNDDDDATSSKLSDCDNEVTVLDSNTQVNENGMSESECINILESSENGTLCNFSVEVSTVDDSLADSTSHTHSLSDSNLVTSANHHIFQQEQDGSSDPDTNGQYCEDAYLDDEIEPPNKVAKLSVQNSECDDLKVLSVSSEVDVDIPTETYSYTIVPNPDCNENEDSPSNNGFHVVIIETPSVPETVGRRTLNKATAKANMSNEVFTGTWESHMSGDADFMDETEIANAQNCDLDGDLVTLRSAKIRARNIRIREMEGKEPNEEEISVNFLNIFQQVVKQSST</sequence>
<dbReference type="OrthoDB" id="6780556at2759"/>
<keyword evidence="12" id="KW-1185">Reference proteome</keyword>
<comment type="caution">
    <text evidence="11">The sequence shown here is derived from an EMBL/GenBank/DDBJ whole genome shotgun (WGS) entry which is preliminary data.</text>
</comment>
<dbReference type="AlphaFoldDB" id="A0A1D2NKP8"/>
<dbReference type="GO" id="GO:0008270">
    <property type="term" value="F:zinc ion binding"/>
    <property type="evidence" value="ECO:0007669"/>
    <property type="project" value="UniProtKB-KW"/>
</dbReference>
<dbReference type="PANTHER" id="PTHR24376">
    <property type="entry name" value="ZINC FINGER PROTEIN"/>
    <property type="match status" value="1"/>
</dbReference>
<dbReference type="PROSITE" id="PS50157">
    <property type="entry name" value="ZINC_FINGER_C2H2_2"/>
    <property type="match status" value="2"/>
</dbReference>
<evidence type="ECO:0000256" key="9">
    <source>
        <dbReference type="SAM" id="MobiDB-lite"/>
    </source>
</evidence>
<keyword evidence="5" id="KW-0862">Zinc</keyword>
<evidence type="ECO:0000256" key="3">
    <source>
        <dbReference type="ARBA" id="ARBA00022737"/>
    </source>
</evidence>
<dbReference type="Gene3D" id="3.30.160.60">
    <property type="entry name" value="Classic Zinc Finger"/>
    <property type="match status" value="1"/>
</dbReference>
<dbReference type="GO" id="GO:0001228">
    <property type="term" value="F:DNA-binding transcription activator activity, RNA polymerase II-specific"/>
    <property type="evidence" value="ECO:0007669"/>
    <property type="project" value="TreeGrafter"/>
</dbReference>
<keyword evidence="2" id="KW-0479">Metal-binding</keyword>
<dbReference type="STRING" id="48709.A0A1D2NKP8"/>
<comment type="subcellular location">
    <subcellularLocation>
        <location evidence="1">Nucleus</location>
    </subcellularLocation>
</comment>
<evidence type="ECO:0000259" key="10">
    <source>
        <dbReference type="PROSITE" id="PS50157"/>
    </source>
</evidence>
<evidence type="ECO:0000256" key="7">
    <source>
        <dbReference type="ARBA" id="ARBA00023242"/>
    </source>
</evidence>
<evidence type="ECO:0000256" key="2">
    <source>
        <dbReference type="ARBA" id="ARBA00022723"/>
    </source>
</evidence>
<dbReference type="Proteomes" id="UP000094527">
    <property type="component" value="Unassembled WGS sequence"/>
</dbReference>
<keyword evidence="4 8" id="KW-0863">Zinc-finger</keyword>
<dbReference type="InterPro" id="IPR013087">
    <property type="entry name" value="Znf_C2H2_type"/>
</dbReference>
<dbReference type="SMART" id="SM00355">
    <property type="entry name" value="ZnF_C2H2"/>
    <property type="match status" value="3"/>
</dbReference>
<keyword evidence="6" id="KW-0238">DNA-binding</keyword>
<dbReference type="GO" id="GO:0005634">
    <property type="term" value="C:nucleus"/>
    <property type="evidence" value="ECO:0007669"/>
    <property type="project" value="UniProtKB-SubCell"/>
</dbReference>